<reference evidence="17" key="2">
    <citation type="submission" date="2016-06" db="EMBL/GenBank/DDBJ databases">
        <title>The genome of a short-lived fish provides insights into sex chromosome evolution and the genetic control of aging.</title>
        <authorList>
            <person name="Reichwald K."/>
            <person name="Felder M."/>
            <person name="Petzold A."/>
            <person name="Koch P."/>
            <person name="Groth M."/>
            <person name="Platzer M."/>
        </authorList>
    </citation>
    <scope>NUCLEOTIDE SEQUENCE</scope>
    <source>
        <tissue evidence="17">Brain</tissue>
    </source>
</reference>
<feature type="non-terminal residue" evidence="17">
    <location>
        <position position="1"/>
    </location>
</feature>
<keyword evidence="10" id="KW-0472">Membrane</keyword>
<evidence type="ECO:0000256" key="6">
    <source>
        <dbReference type="ARBA" id="ARBA00022692"/>
    </source>
</evidence>
<evidence type="ECO:0000256" key="15">
    <source>
        <dbReference type="ARBA" id="ARBA00050664"/>
    </source>
</evidence>
<evidence type="ECO:0000313" key="17">
    <source>
        <dbReference type="EMBL" id="SBQ65600.1"/>
    </source>
</evidence>
<evidence type="ECO:0000256" key="10">
    <source>
        <dbReference type="ARBA" id="ARBA00023136"/>
    </source>
</evidence>
<evidence type="ECO:0000256" key="13">
    <source>
        <dbReference type="ARBA" id="ARBA00036348"/>
    </source>
</evidence>
<keyword evidence="17" id="KW-0489">Methyltransferase</keyword>
<reference evidence="17" key="1">
    <citation type="submission" date="2016-05" db="EMBL/GenBank/DDBJ databases">
        <authorList>
            <person name="Lavstsen T."/>
            <person name="Jespersen J.S."/>
        </authorList>
    </citation>
    <scope>NUCLEOTIDE SEQUENCE</scope>
    <source>
        <tissue evidence="17">Brain</tissue>
    </source>
</reference>
<dbReference type="EMBL" id="HAEB01019073">
    <property type="protein sequence ID" value="SBQ65600.1"/>
    <property type="molecule type" value="Transcribed_RNA"/>
</dbReference>
<protein>
    <recommendedName>
        <fullName evidence="14">alpha-N-acetylgalactosaminide alpha-2,6-sialyltransferase</fullName>
        <ecNumber evidence="14">2.4.3.3</ecNumber>
    </recommendedName>
</protein>
<dbReference type="PANTHER" id="PTHR45941:SF5">
    <property type="entry name" value="ALPHA-N-ACETYLGALACTOSAMINIDE ALPHA-2,6-SIALYLTRANSFERASE 2"/>
    <property type="match status" value="1"/>
</dbReference>
<dbReference type="AlphaFoldDB" id="A0A1A8G1P3"/>
<dbReference type="PANTHER" id="PTHR45941">
    <property type="entry name" value="ALPHA-N-ACETYLGALACTOSAMINIDE ALPHA-2,6-SIALYLTRANSFERASE 2-LIKE-RELATED"/>
    <property type="match status" value="1"/>
</dbReference>
<accession>A0A1A8G1P3</accession>
<dbReference type="InterPro" id="IPR038578">
    <property type="entry name" value="GT29-like_sf"/>
</dbReference>
<comment type="subcellular location">
    <subcellularLocation>
        <location evidence="1">Golgi apparatus membrane</location>
        <topology evidence="1">Single-pass type II membrane protein</topology>
    </subcellularLocation>
</comment>
<keyword evidence="8" id="KW-1133">Transmembrane helix</keyword>
<comment type="pathway">
    <text evidence="2">Protein modification; protein glycosylation.</text>
</comment>
<sequence>QAGRYWRFKQTTGGEVSREIHTSAVQEATIEAHCSLRNAVREDPFLREKFNFSLPVLQWAGSFSGPAWMQLNSRAPPYGWKGLPVKVLTSTLSLLNSSLLIDHSLPGRCVRCAVVGNGGILRGSRQGKNIDSHDFIFRMNGAVMKGFEEDAGGLERSINPSTSD</sequence>
<feature type="non-terminal residue" evidence="17">
    <location>
        <position position="164"/>
    </location>
</feature>
<comment type="similarity">
    <text evidence="3">Belongs to the glycosyltransferase 29 family.</text>
</comment>
<dbReference type="Gene3D" id="3.90.1480.20">
    <property type="entry name" value="Glycosyl transferase family 29"/>
    <property type="match status" value="1"/>
</dbReference>
<keyword evidence="6" id="KW-0812">Transmembrane</keyword>
<keyword evidence="12" id="KW-0325">Glycoprotein</keyword>
<keyword evidence="5 17" id="KW-0808">Transferase</keyword>
<keyword evidence="4" id="KW-0328">Glycosyltransferase</keyword>
<evidence type="ECO:0000256" key="8">
    <source>
        <dbReference type="ARBA" id="ARBA00022989"/>
    </source>
</evidence>
<dbReference type="GO" id="GO:0001665">
    <property type="term" value="F:alpha-N-acetylgalactosaminide alpha-2,6-sialyltransferase activity"/>
    <property type="evidence" value="ECO:0007669"/>
    <property type="project" value="UniProtKB-EC"/>
</dbReference>
<dbReference type="EC" id="2.4.3.3" evidence="14"/>
<comment type="catalytic activity">
    <reaction evidence="13">
        <text>a beta-D-galactosyl-(1-&gt;3)-N-acetyl-alpha-D-galactosaminyl derivative + CMP-N-acetyl-beta-neuraminate = a beta-D-galactosyl-(1-&gt;3)-[N-acetyl-alpha-neuraminyl-(2-&gt;6)]-N-acetyl-alpha-D-galactosaminyl derivative + CMP + H(+)</text>
        <dbReference type="Rhea" id="RHEA:11136"/>
        <dbReference type="ChEBI" id="CHEBI:15378"/>
        <dbReference type="ChEBI" id="CHEBI:57812"/>
        <dbReference type="ChEBI" id="CHEBI:60377"/>
        <dbReference type="ChEBI" id="CHEBI:133470"/>
        <dbReference type="ChEBI" id="CHEBI:140764"/>
        <dbReference type="EC" id="2.4.3.3"/>
    </reaction>
    <physiologicalReaction direction="left-to-right" evidence="13">
        <dbReference type="Rhea" id="RHEA:11137"/>
    </physiologicalReaction>
</comment>
<organism evidence="17">
    <name type="scientific">Nothobranchius korthausae</name>
    <dbReference type="NCBI Taxonomy" id="1143690"/>
    <lineage>
        <taxon>Eukaryota</taxon>
        <taxon>Metazoa</taxon>
        <taxon>Chordata</taxon>
        <taxon>Craniata</taxon>
        <taxon>Vertebrata</taxon>
        <taxon>Euteleostomi</taxon>
        <taxon>Actinopterygii</taxon>
        <taxon>Neopterygii</taxon>
        <taxon>Teleostei</taxon>
        <taxon>Neoteleostei</taxon>
        <taxon>Acanthomorphata</taxon>
        <taxon>Ovalentaria</taxon>
        <taxon>Atherinomorphae</taxon>
        <taxon>Cyprinodontiformes</taxon>
        <taxon>Nothobranchiidae</taxon>
        <taxon>Nothobranchius</taxon>
    </lineage>
</organism>
<evidence type="ECO:0000256" key="1">
    <source>
        <dbReference type="ARBA" id="ARBA00004323"/>
    </source>
</evidence>
<name>A0A1A8G1P3_9TELE</name>
<dbReference type="GO" id="GO:0006493">
    <property type="term" value="P:protein O-linked glycosylation"/>
    <property type="evidence" value="ECO:0007669"/>
    <property type="project" value="TreeGrafter"/>
</dbReference>
<evidence type="ECO:0000256" key="9">
    <source>
        <dbReference type="ARBA" id="ARBA00023034"/>
    </source>
</evidence>
<comment type="catalytic activity">
    <reaction evidence="15">
        <text>a 3-O-[N-acetyl-alpha-neuraminyl-(2-&gt;3)-beta-D-galactosyl-(1-&gt;3)-N-acetyl-alpha-D-galactosaminyl]-L-threonyl-[protein] + CMP-N-acetyl-beta-neuraminate = a 3-O-{alpha-Neu5Ac-(2-&gt;3)-beta-D-Gal-(1-&gt;3)-[alpha-Neu5Ac-(2-&gt;6)]-alpha-D-GalNAc}-L-threonyl-[protein] + CMP + H(+)</text>
        <dbReference type="Rhea" id="RHEA:81659"/>
        <dbReference type="Rhea" id="RHEA-COMP:14417"/>
        <dbReference type="Rhea" id="RHEA-COMP:16763"/>
        <dbReference type="ChEBI" id="CHEBI:15378"/>
        <dbReference type="ChEBI" id="CHEBI:57812"/>
        <dbReference type="ChEBI" id="CHEBI:60377"/>
        <dbReference type="ChEBI" id="CHEBI:139598"/>
        <dbReference type="ChEBI" id="CHEBI:156398"/>
    </reaction>
    <physiologicalReaction direction="left-to-right" evidence="15">
        <dbReference type="Rhea" id="RHEA:81660"/>
    </physiologicalReaction>
</comment>
<evidence type="ECO:0000256" key="5">
    <source>
        <dbReference type="ARBA" id="ARBA00022679"/>
    </source>
</evidence>
<comment type="catalytic activity">
    <reaction evidence="16">
        <text>a 3-O-[N-acetyl-alpha-D-galactosaminyl]-L-threonyl-[protein] + CMP-N-acetyl-beta-neuraminate = a 3-O-[N-acetyl-alpha-neuraminosyl-(2-&gt;6)-N-acetyl-alpha-D-galactosaminyl]-L-threonyl-[protein] + CMP + H(+)</text>
        <dbReference type="Rhea" id="RHEA:81643"/>
        <dbReference type="Rhea" id="RHEA-COMP:11689"/>
        <dbReference type="Rhea" id="RHEA-COMP:19720"/>
        <dbReference type="ChEBI" id="CHEBI:15378"/>
        <dbReference type="ChEBI" id="CHEBI:57812"/>
        <dbReference type="ChEBI" id="CHEBI:60377"/>
        <dbReference type="ChEBI" id="CHEBI:87075"/>
        <dbReference type="ChEBI" id="CHEBI:231970"/>
    </reaction>
    <physiologicalReaction direction="left-to-right" evidence="16">
        <dbReference type="Rhea" id="RHEA:81644"/>
    </physiologicalReaction>
</comment>
<evidence type="ECO:0000256" key="3">
    <source>
        <dbReference type="ARBA" id="ARBA00006003"/>
    </source>
</evidence>
<evidence type="ECO:0000256" key="16">
    <source>
        <dbReference type="ARBA" id="ARBA00052285"/>
    </source>
</evidence>
<gene>
    <name evidence="17" type="primary">METTL23</name>
</gene>
<evidence type="ECO:0000256" key="12">
    <source>
        <dbReference type="ARBA" id="ARBA00023180"/>
    </source>
</evidence>
<evidence type="ECO:0000256" key="11">
    <source>
        <dbReference type="ARBA" id="ARBA00023157"/>
    </source>
</evidence>
<dbReference type="Pfam" id="PF00777">
    <property type="entry name" value="Glyco_transf_29"/>
    <property type="match status" value="1"/>
</dbReference>
<evidence type="ECO:0000256" key="14">
    <source>
        <dbReference type="ARBA" id="ARBA00039109"/>
    </source>
</evidence>
<evidence type="ECO:0000256" key="4">
    <source>
        <dbReference type="ARBA" id="ARBA00022676"/>
    </source>
</evidence>
<evidence type="ECO:0000256" key="7">
    <source>
        <dbReference type="ARBA" id="ARBA00022968"/>
    </source>
</evidence>
<keyword evidence="7" id="KW-0735">Signal-anchor</keyword>
<dbReference type="InterPro" id="IPR001675">
    <property type="entry name" value="Glyco_trans_29"/>
</dbReference>
<dbReference type="GO" id="GO:0000139">
    <property type="term" value="C:Golgi membrane"/>
    <property type="evidence" value="ECO:0007669"/>
    <property type="project" value="UniProtKB-SubCell"/>
</dbReference>
<dbReference type="GO" id="GO:0008168">
    <property type="term" value="F:methyltransferase activity"/>
    <property type="evidence" value="ECO:0007669"/>
    <property type="project" value="UniProtKB-KW"/>
</dbReference>
<proteinExistence type="inferred from homology"/>
<keyword evidence="9" id="KW-0333">Golgi apparatus</keyword>
<keyword evidence="11" id="KW-1015">Disulfide bond</keyword>
<evidence type="ECO:0000256" key="2">
    <source>
        <dbReference type="ARBA" id="ARBA00004922"/>
    </source>
</evidence>
<dbReference type="GO" id="GO:0032259">
    <property type="term" value="P:methylation"/>
    <property type="evidence" value="ECO:0007669"/>
    <property type="project" value="UniProtKB-KW"/>
</dbReference>